<gene>
    <name evidence="1" type="ORF">METZ01_LOCUS451552</name>
</gene>
<dbReference type="EMBL" id="UINC01186464">
    <property type="protein sequence ID" value="SVD98698.1"/>
    <property type="molecule type" value="Genomic_DNA"/>
</dbReference>
<evidence type="ECO:0000313" key="1">
    <source>
        <dbReference type="EMBL" id="SVD98698.1"/>
    </source>
</evidence>
<dbReference type="AlphaFoldDB" id="A0A382ZVI4"/>
<proteinExistence type="predicted"/>
<name>A0A382ZVI4_9ZZZZ</name>
<sequence>MAAFRDDIGDSGSVCVRGGGTRWEVGGEDAGVRSVSAPVGIEAFEPA</sequence>
<organism evidence="1">
    <name type="scientific">marine metagenome</name>
    <dbReference type="NCBI Taxonomy" id="408172"/>
    <lineage>
        <taxon>unclassified sequences</taxon>
        <taxon>metagenomes</taxon>
        <taxon>ecological metagenomes</taxon>
    </lineage>
</organism>
<reference evidence="1" key="1">
    <citation type="submission" date="2018-05" db="EMBL/GenBank/DDBJ databases">
        <authorList>
            <person name="Lanie J.A."/>
            <person name="Ng W.-L."/>
            <person name="Kazmierczak K.M."/>
            <person name="Andrzejewski T.M."/>
            <person name="Davidsen T.M."/>
            <person name="Wayne K.J."/>
            <person name="Tettelin H."/>
            <person name="Glass J.I."/>
            <person name="Rusch D."/>
            <person name="Podicherti R."/>
            <person name="Tsui H.-C.T."/>
            <person name="Winkler M.E."/>
        </authorList>
    </citation>
    <scope>NUCLEOTIDE SEQUENCE</scope>
</reference>
<accession>A0A382ZVI4</accession>
<protein>
    <submittedName>
        <fullName evidence="1">Uncharacterized protein</fullName>
    </submittedName>
</protein>
<feature type="non-terminal residue" evidence="1">
    <location>
        <position position="47"/>
    </location>
</feature>